<evidence type="ECO:0000313" key="1">
    <source>
        <dbReference type="Proteomes" id="UP000887576"/>
    </source>
</evidence>
<name>A0AC34RC60_9BILA</name>
<protein>
    <submittedName>
        <fullName evidence="2">Chromo domain-containing protein</fullName>
    </submittedName>
</protein>
<proteinExistence type="predicted"/>
<evidence type="ECO:0000313" key="2">
    <source>
        <dbReference type="WBParaSite" id="JU765_v2.g5481.t1"/>
    </source>
</evidence>
<dbReference type="Proteomes" id="UP000887576">
    <property type="component" value="Unplaced"/>
</dbReference>
<organism evidence="1 2">
    <name type="scientific">Panagrolaimus sp. JU765</name>
    <dbReference type="NCBI Taxonomy" id="591449"/>
    <lineage>
        <taxon>Eukaryota</taxon>
        <taxon>Metazoa</taxon>
        <taxon>Ecdysozoa</taxon>
        <taxon>Nematoda</taxon>
        <taxon>Chromadorea</taxon>
        <taxon>Rhabditida</taxon>
        <taxon>Tylenchina</taxon>
        <taxon>Panagrolaimomorpha</taxon>
        <taxon>Panagrolaimoidea</taxon>
        <taxon>Panagrolaimidae</taxon>
        <taxon>Panagrolaimus</taxon>
    </lineage>
</organism>
<accession>A0AC34RC60</accession>
<reference evidence="2" key="1">
    <citation type="submission" date="2022-11" db="UniProtKB">
        <authorList>
            <consortium name="WormBaseParasite"/>
        </authorList>
    </citation>
    <scope>IDENTIFICATION</scope>
</reference>
<sequence length="150" mass="17857">MSYVWSEADVKEILKARPCGNGYEYLICWKNGEKPTWELRNSFSSKSAIFDKFDEKVKEQVSKQYPFFAYHQKTIRERTRDGGVYASARYEEGYKPKEIEACVEVYGVRYALLSYFDVEDEDFIRWDLAEKRFPKLTSLFLRQRGLNQLK</sequence>
<dbReference type="WBParaSite" id="JU765_v2.g5481.t1">
    <property type="protein sequence ID" value="JU765_v2.g5481.t1"/>
    <property type="gene ID" value="JU765_v2.g5481"/>
</dbReference>